<evidence type="ECO:0000256" key="2">
    <source>
        <dbReference type="ARBA" id="ARBA00034247"/>
    </source>
</evidence>
<dbReference type="EC" id="2.7.7.65" evidence="1"/>
<organism evidence="6 7">
    <name type="scientific">Phyllobacterium ifriqiyense</name>
    <dbReference type="NCBI Taxonomy" id="314238"/>
    <lineage>
        <taxon>Bacteria</taxon>
        <taxon>Pseudomonadati</taxon>
        <taxon>Pseudomonadota</taxon>
        <taxon>Alphaproteobacteria</taxon>
        <taxon>Hyphomicrobiales</taxon>
        <taxon>Phyllobacteriaceae</taxon>
        <taxon>Phyllobacterium</taxon>
    </lineage>
</organism>
<dbReference type="PROSITE" id="PS50112">
    <property type="entry name" value="PAS"/>
    <property type="match status" value="2"/>
</dbReference>
<dbReference type="InterPro" id="IPR000700">
    <property type="entry name" value="PAS-assoc_C"/>
</dbReference>
<comment type="catalytic activity">
    <reaction evidence="2">
        <text>2 GTP = 3',3'-c-di-GMP + 2 diphosphate</text>
        <dbReference type="Rhea" id="RHEA:24898"/>
        <dbReference type="ChEBI" id="CHEBI:33019"/>
        <dbReference type="ChEBI" id="CHEBI:37565"/>
        <dbReference type="ChEBI" id="CHEBI:58805"/>
        <dbReference type="EC" id="2.7.7.65"/>
    </reaction>
</comment>
<dbReference type="NCBIfam" id="TIGR00229">
    <property type="entry name" value="sensory_box"/>
    <property type="match status" value="1"/>
</dbReference>
<dbReference type="RefSeq" id="WP_307279328.1">
    <property type="nucleotide sequence ID" value="NZ_JAUSZT010000003.1"/>
</dbReference>
<keyword evidence="7" id="KW-1185">Reference proteome</keyword>
<dbReference type="InterPro" id="IPR029787">
    <property type="entry name" value="Nucleotide_cyclase"/>
</dbReference>
<dbReference type="PANTHER" id="PTHR45138">
    <property type="entry name" value="REGULATORY COMPONENTS OF SENSORY TRANSDUCTION SYSTEM"/>
    <property type="match status" value="1"/>
</dbReference>
<dbReference type="InterPro" id="IPR013655">
    <property type="entry name" value="PAS_fold_3"/>
</dbReference>
<dbReference type="Pfam" id="PF08447">
    <property type="entry name" value="PAS_3"/>
    <property type="match status" value="1"/>
</dbReference>
<evidence type="ECO:0000313" key="6">
    <source>
        <dbReference type="EMBL" id="MDQ0996487.1"/>
    </source>
</evidence>
<feature type="domain" description="PAC" evidence="4">
    <location>
        <begin position="216"/>
        <end position="269"/>
    </location>
</feature>
<feature type="domain" description="PAS" evidence="3">
    <location>
        <begin position="21"/>
        <end position="90"/>
    </location>
</feature>
<dbReference type="CDD" id="cd00130">
    <property type="entry name" value="PAS"/>
    <property type="match status" value="2"/>
</dbReference>
<dbReference type="SUPFAM" id="SSF55073">
    <property type="entry name" value="Nucleotide cyclase"/>
    <property type="match status" value="1"/>
</dbReference>
<dbReference type="SUPFAM" id="SSF55785">
    <property type="entry name" value="PYP-like sensor domain (PAS domain)"/>
    <property type="match status" value="2"/>
</dbReference>
<evidence type="ECO:0000259" key="4">
    <source>
        <dbReference type="PROSITE" id="PS50113"/>
    </source>
</evidence>
<accession>A0ABU0S6W5</accession>
<dbReference type="InterPro" id="IPR050469">
    <property type="entry name" value="Diguanylate_Cyclase"/>
</dbReference>
<dbReference type="Pfam" id="PF08448">
    <property type="entry name" value="PAS_4"/>
    <property type="match status" value="1"/>
</dbReference>
<name>A0ABU0S6W5_9HYPH</name>
<protein>
    <recommendedName>
        <fullName evidence="1">diguanylate cyclase</fullName>
        <ecNumber evidence="1">2.7.7.65</ecNumber>
    </recommendedName>
</protein>
<dbReference type="NCBIfam" id="TIGR00254">
    <property type="entry name" value="GGDEF"/>
    <property type="match status" value="1"/>
</dbReference>
<dbReference type="InterPro" id="IPR035965">
    <property type="entry name" value="PAS-like_dom_sf"/>
</dbReference>
<comment type="caution">
    <text evidence="6">The sequence shown here is derived from an EMBL/GenBank/DDBJ whole genome shotgun (WGS) entry which is preliminary data.</text>
</comment>
<sequence>MSISKSRQSPFNIANESGGDRLLQIEAVYDRVPVGLCYLNQDGLIVTINDQLSRLLGVESKIAVGRNIEDIVPLHAPLLRKGLAAAKSGEVIADGEVEIAEESFMVSAAAVMNDLGQFAGISVAYTNITELRRATRKLQETEQRTAYALENAGQWIWDLNIPANQVWRSPQYRILLGLDPNAAEKPSVGWDILHPDDRAHTLQAFDDALSGKNPLFEAIYRVKRPDGGDTWILSRGKIVEYDANGAPLRLLATSVDISMQKRIEEQLSSTVELRLKLEEKLLAANRKLRNLSERDHLTNLPNRRKFAHLLRQAFGQAHDVHKDLAVIMVDIDHFKTYNDFYGHLAGDDCLIHVARSLNKVVKQTSGSLARFGGEEFAALLSGVSKHEVMKTATQMLNSVTAMKIKHEASPSGLVSISLGIAILDENNRAAIAGPDDLLNLADTALYQSKRNGRGRVSLWGAFS</sequence>
<proteinExistence type="predicted"/>
<dbReference type="PROSITE" id="PS50887">
    <property type="entry name" value="GGDEF"/>
    <property type="match status" value="1"/>
</dbReference>
<dbReference type="Gene3D" id="3.30.450.20">
    <property type="entry name" value="PAS domain"/>
    <property type="match status" value="2"/>
</dbReference>
<evidence type="ECO:0000259" key="3">
    <source>
        <dbReference type="PROSITE" id="PS50112"/>
    </source>
</evidence>
<gene>
    <name evidence="6" type="ORF">QFZ34_001669</name>
</gene>
<dbReference type="PANTHER" id="PTHR45138:SF9">
    <property type="entry name" value="DIGUANYLATE CYCLASE DGCM-RELATED"/>
    <property type="match status" value="1"/>
</dbReference>
<dbReference type="InterPro" id="IPR000160">
    <property type="entry name" value="GGDEF_dom"/>
</dbReference>
<dbReference type="Gene3D" id="3.30.70.270">
    <property type="match status" value="1"/>
</dbReference>
<evidence type="ECO:0000259" key="5">
    <source>
        <dbReference type="PROSITE" id="PS50887"/>
    </source>
</evidence>
<dbReference type="PROSITE" id="PS50113">
    <property type="entry name" value="PAC"/>
    <property type="match status" value="1"/>
</dbReference>
<evidence type="ECO:0000313" key="7">
    <source>
        <dbReference type="Proteomes" id="UP001237780"/>
    </source>
</evidence>
<feature type="domain" description="GGDEF" evidence="5">
    <location>
        <begin position="322"/>
        <end position="461"/>
    </location>
</feature>
<feature type="domain" description="PAS" evidence="3">
    <location>
        <begin position="141"/>
        <end position="212"/>
    </location>
</feature>
<dbReference type="SMART" id="SM00091">
    <property type="entry name" value="PAS"/>
    <property type="match status" value="2"/>
</dbReference>
<dbReference type="Pfam" id="PF00990">
    <property type="entry name" value="GGDEF"/>
    <property type="match status" value="1"/>
</dbReference>
<dbReference type="InterPro" id="IPR013656">
    <property type="entry name" value="PAS_4"/>
</dbReference>
<dbReference type="Proteomes" id="UP001237780">
    <property type="component" value="Unassembled WGS sequence"/>
</dbReference>
<evidence type="ECO:0000256" key="1">
    <source>
        <dbReference type="ARBA" id="ARBA00012528"/>
    </source>
</evidence>
<dbReference type="InterPro" id="IPR043128">
    <property type="entry name" value="Rev_trsase/Diguanyl_cyclase"/>
</dbReference>
<reference evidence="6 7" key="1">
    <citation type="submission" date="2023-07" db="EMBL/GenBank/DDBJ databases">
        <title>Comparative genomics of wheat-associated soil bacteria to identify genetic determinants of phenazine resistance.</title>
        <authorList>
            <person name="Mouncey N."/>
        </authorList>
    </citation>
    <scope>NUCLEOTIDE SEQUENCE [LARGE SCALE GENOMIC DNA]</scope>
    <source>
        <strain evidence="6 7">W4I11</strain>
    </source>
</reference>
<dbReference type="CDD" id="cd01949">
    <property type="entry name" value="GGDEF"/>
    <property type="match status" value="1"/>
</dbReference>
<dbReference type="InterPro" id="IPR000014">
    <property type="entry name" value="PAS"/>
</dbReference>
<dbReference type="SMART" id="SM00267">
    <property type="entry name" value="GGDEF"/>
    <property type="match status" value="1"/>
</dbReference>
<dbReference type="EMBL" id="JAUSZT010000003">
    <property type="protein sequence ID" value="MDQ0996487.1"/>
    <property type="molecule type" value="Genomic_DNA"/>
</dbReference>